<reference evidence="4 5" key="1">
    <citation type="submission" date="2018-07" db="EMBL/GenBank/DDBJ databases">
        <title>Genomic Encyclopedia of Type Strains, Phase III (KMG-III): the genomes of soil and plant-associated and newly described type strains.</title>
        <authorList>
            <person name="Whitman W."/>
        </authorList>
    </citation>
    <scope>NUCLEOTIDE SEQUENCE [LARGE SCALE GENOMIC DNA]</scope>
    <source>
        <strain evidence="4 5">CECT 7506</strain>
    </source>
</reference>
<name>A0A368W5S7_9BACL</name>
<gene>
    <name evidence="4" type="ORF">DFP97_102287</name>
</gene>
<organism evidence="4 5">
    <name type="scientific">Paenibacillus prosopidis</name>
    <dbReference type="NCBI Taxonomy" id="630520"/>
    <lineage>
        <taxon>Bacteria</taxon>
        <taxon>Bacillati</taxon>
        <taxon>Bacillota</taxon>
        <taxon>Bacilli</taxon>
        <taxon>Bacillales</taxon>
        <taxon>Paenibacillaceae</taxon>
        <taxon>Paenibacillus</taxon>
    </lineage>
</organism>
<dbReference type="GO" id="GO:0045820">
    <property type="term" value="P:negative regulation of glycolytic process"/>
    <property type="evidence" value="ECO:0007669"/>
    <property type="project" value="TreeGrafter"/>
</dbReference>
<dbReference type="SUPFAM" id="SSF53254">
    <property type="entry name" value="Phosphoglycerate mutase-like"/>
    <property type="match status" value="1"/>
</dbReference>
<dbReference type="Pfam" id="PF00300">
    <property type="entry name" value="His_Phos_1"/>
    <property type="match status" value="1"/>
</dbReference>
<dbReference type="GO" id="GO:0004331">
    <property type="term" value="F:fructose-2,6-bisphosphate 2-phosphatase activity"/>
    <property type="evidence" value="ECO:0007669"/>
    <property type="project" value="TreeGrafter"/>
</dbReference>
<dbReference type="PANTHER" id="PTHR46517">
    <property type="entry name" value="FRUCTOSE-2,6-BISPHOSPHATASE TIGAR"/>
    <property type="match status" value="1"/>
</dbReference>
<comment type="caution">
    <text evidence="4">The sequence shown here is derived from an EMBL/GenBank/DDBJ whole genome shotgun (WGS) entry which is preliminary data.</text>
</comment>
<dbReference type="SMART" id="SM00855">
    <property type="entry name" value="PGAM"/>
    <property type="match status" value="1"/>
</dbReference>
<dbReference type="GO" id="GO:0043456">
    <property type="term" value="P:regulation of pentose-phosphate shunt"/>
    <property type="evidence" value="ECO:0007669"/>
    <property type="project" value="TreeGrafter"/>
</dbReference>
<keyword evidence="1" id="KW-0378">Hydrolase</keyword>
<dbReference type="InterPro" id="IPR029033">
    <property type="entry name" value="His_PPase_superfam"/>
</dbReference>
<keyword evidence="5" id="KW-1185">Reference proteome</keyword>
<accession>A0A368W5S7</accession>
<feature type="binding site" evidence="3">
    <location>
        <begin position="7"/>
        <end position="14"/>
    </location>
    <ligand>
        <name>substrate</name>
    </ligand>
</feature>
<feature type="binding site" evidence="3">
    <location>
        <position position="59"/>
    </location>
    <ligand>
        <name>substrate</name>
    </ligand>
</feature>
<evidence type="ECO:0000256" key="3">
    <source>
        <dbReference type="PIRSR" id="PIRSR613078-2"/>
    </source>
</evidence>
<dbReference type="Proteomes" id="UP000252415">
    <property type="component" value="Unassembled WGS sequence"/>
</dbReference>
<feature type="binding site" evidence="3">
    <location>
        <begin position="107"/>
        <end position="108"/>
    </location>
    <ligand>
        <name>substrate</name>
    </ligand>
</feature>
<dbReference type="CDD" id="cd07067">
    <property type="entry name" value="HP_PGM_like"/>
    <property type="match status" value="1"/>
</dbReference>
<protein>
    <submittedName>
        <fullName evidence="4">Putative phosphoglycerate mutase</fullName>
    </submittedName>
</protein>
<proteinExistence type="predicted"/>
<dbReference type="GO" id="GO:0005829">
    <property type="term" value="C:cytosol"/>
    <property type="evidence" value="ECO:0007669"/>
    <property type="project" value="TreeGrafter"/>
</dbReference>
<feature type="active site" description="Proton donor/acceptor" evidence="2">
    <location>
        <position position="84"/>
    </location>
</feature>
<evidence type="ECO:0000313" key="4">
    <source>
        <dbReference type="EMBL" id="RCW51093.1"/>
    </source>
</evidence>
<dbReference type="AlphaFoldDB" id="A0A368W5S7"/>
<evidence type="ECO:0000256" key="2">
    <source>
        <dbReference type="PIRSR" id="PIRSR613078-1"/>
    </source>
</evidence>
<evidence type="ECO:0000256" key="1">
    <source>
        <dbReference type="ARBA" id="ARBA00022801"/>
    </source>
</evidence>
<dbReference type="OrthoDB" id="9782128at2"/>
<feature type="active site" description="Tele-phosphohistidine intermediate" evidence="2">
    <location>
        <position position="8"/>
    </location>
</feature>
<dbReference type="PANTHER" id="PTHR46517:SF1">
    <property type="entry name" value="FRUCTOSE-2,6-BISPHOSPHATASE TIGAR"/>
    <property type="match status" value="1"/>
</dbReference>
<sequence length="192" mass="22118">MLIGWVRHGKTDWNAEGKIQGQTDIPLNAEGISQAAALADRLSGEQRIWDAVVSSDLQRAYTTAQIIAEKLNIPLLEGDKRLRERYFGEVEGTMEHERHARWGKDWRRTANGVEPDAEVRARGLSALHEWRQDYPDRNLLIVSHGSFIAQVLSELCEELEDQHLTNLSYSILELQNDKWYPRLYNCTIHLNK</sequence>
<dbReference type="InterPro" id="IPR051695">
    <property type="entry name" value="Phosphoglycerate_Mutase"/>
</dbReference>
<dbReference type="Gene3D" id="3.40.50.1240">
    <property type="entry name" value="Phosphoglycerate mutase-like"/>
    <property type="match status" value="1"/>
</dbReference>
<evidence type="ECO:0000313" key="5">
    <source>
        <dbReference type="Proteomes" id="UP000252415"/>
    </source>
</evidence>
<dbReference type="InterPro" id="IPR013078">
    <property type="entry name" value="His_Pase_superF_clade-1"/>
</dbReference>
<dbReference type="EMBL" id="QPJD01000002">
    <property type="protein sequence ID" value="RCW51093.1"/>
    <property type="molecule type" value="Genomic_DNA"/>
</dbReference>
<dbReference type="RefSeq" id="WP_114378591.1">
    <property type="nucleotide sequence ID" value="NZ_QPJD01000002.1"/>
</dbReference>